<keyword evidence="8" id="KW-1185">Reference proteome</keyword>
<keyword evidence="1 3" id="KW-0479">Metal-binding</keyword>
<feature type="region of interest" description="Disordered" evidence="4">
    <location>
        <begin position="844"/>
        <end position="883"/>
    </location>
</feature>
<dbReference type="Proteomes" id="UP000014760">
    <property type="component" value="Unassembled WGS sequence"/>
</dbReference>
<dbReference type="EMBL" id="AMQN01011962">
    <property type="status" value="NOT_ANNOTATED_CDS"/>
    <property type="molecule type" value="Genomic_DNA"/>
</dbReference>
<feature type="compositionally biased region" description="Acidic residues" evidence="4">
    <location>
        <begin position="856"/>
        <end position="871"/>
    </location>
</feature>
<evidence type="ECO:0000313" key="6">
    <source>
        <dbReference type="EMBL" id="ELT95183.1"/>
    </source>
</evidence>
<feature type="domain" description="RING-type" evidence="5">
    <location>
        <begin position="893"/>
        <end position="940"/>
    </location>
</feature>
<evidence type="ECO:0000256" key="1">
    <source>
        <dbReference type="ARBA" id="ARBA00022771"/>
    </source>
</evidence>
<reference evidence="6 8" key="2">
    <citation type="journal article" date="2013" name="Nature">
        <title>Insights into bilaterian evolution from three spiralian genomes.</title>
        <authorList>
            <person name="Simakov O."/>
            <person name="Marletaz F."/>
            <person name="Cho S.J."/>
            <person name="Edsinger-Gonzales E."/>
            <person name="Havlak P."/>
            <person name="Hellsten U."/>
            <person name="Kuo D.H."/>
            <person name="Larsson T."/>
            <person name="Lv J."/>
            <person name="Arendt D."/>
            <person name="Savage R."/>
            <person name="Osoegawa K."/>
            <person name="de Jong P."/>
            <person name="Grimwood J."/>
            <person name="Chapman J.A."/>
            <person name="Shapiro H."/>
            <person name="Aerts A."/>
            <person name="Otillar R.P."/>
            <person name="Terry A.Y."/>
            <person name="Boore J.L."/>
            <person name="Grigoriev I.V."/>
            <person name="Lindberg D.R."/>
            <person name="Seaver E.C."/>
            <person name="Weisblat D.A."/>
            <person name="Putnam N.H."/>
            <person name="Rokhsar D.S."/>
        </authorList>
    </citation>
    <scope>NUCLEOTIDE SEQUENCE</scope>
    <source>
        <strain evidence="6 8">I ESC-2004</strain>
    </source>
</reference>
<dbReference type="EMBL" id="KB309212">
    <property type="protein sequence ID" value="ELT95183.1"/>
    <property type="molecule type" value="Genomic_DNA"/>
</dbReference>
<dbReference type="GO" id="GO:0008270">
    <property type="term" value="F:zinc ion binding"/>
    <property type="evidence" value="ECO:0007669"/>
    <property type="project" value="UniProtKB-KW"/>
</dbReference>
<feature type="region of interest" description="Disordered" evidence="4">
    <location>
        <begin position="1"/>
        <end position="23"/>
    </location>
</feature>
<keyword evidence="1 3" id="KW-0863">Zinc-finger</keyword>
<name>R7TMT1_CAPTE</name>
<evidence type="ECO:0000313" key="8">
    <source>
        <dbReference type="Proteomes" id="UP000014760"/>
    </source>
</evidence>
<proteinExistence type="predicted"/>
<evidence type="ECO:0000256" key="2">
    <source>
        <dbReference type="ARBA" id="ARBA00022833"/>
    </source>
</evidence>
<sequence>MSRSALPSRQTRPSSSRAPPPPKPRYSYALVIENLRLQHWQTIEALFPFMTAILDEFVPIRGCEYREHQKEIYTILHEVEQNGDKWLQNIEIAAENMINMQEIISNARKERRKDSSGRRMLVGMGRRKKKREEEEEDDVNHDSGRNIPPPYEARFPAERFAKGYWPNGKISLDRSNSPDRASYWRDGDEGGVEEKLIYRFSKDFNYALDFHCLFAEHTKNVAPLMQYLLDFLKTPAPLHRENQKSHQKELVTLIKTLQEHTEAWLENVRKVLTRISEMEMIISEQEIDRDEHELKGESDWTWRSKNDCSHLHIRYPWWFSHASSKTPQEAMRKVILHERRFENPENMQKIFEERGTRYQYKIWASTLASNTSWSSFPVLPQGTENITGVVLPHMSDYSPLICSVEGLEPKSRDFELHYDGGDFEESQDLITPQDSQLNAEMSIEGEEEAIERFNISNLPRLASAITRHHLENDNSREILSTLREGGSIAPIPTEISPLRSPMRNLKEACQKDLGFSVVLKAMMLHPSMDFMVHIGNKKINNNATTSVITREKTFRKAFDKRTRSNSSLPVTVELIEALIRMFRLIAHPLFVRPDLLRAIRAYSSTLISTQLPSQLIRGSGQASVSLTLADAVEVQDTLMTAYADRVSDMLFHGEDQLLTYPITFNDTLRKKYARDTATIPIRCDLLRHHNKEENDDDVESNDEVVWRIPQNGRLVLLRRPLYDNVAMWHRDRQRAYPTTKRFVCVFCHVGYYGTQYNRVKMSCGEQNHYGCLLCIYKRQLYEEVGDDANDLVTRPRNNESVQKTQKRKILCWMKWTQCTHKVCSRKREEKQAVERRRRYSAQFLRREQSEGRGEGESESESEEEEEEEEGEGGINWKSFDPENNDEDRFNVECGICMETFSPTALFNQAPGCIHKLCPRCKIGQEVKFTSQLYVKCAYCRKSSPRLFFFDPKPPTRDRYFSPSDFGAIQTRPLFLPSDDHKHFYVRDFPLTILAKQANVEELGQINLATEKDWTARCIRLKS</sequence>
<evidence type="ECO:0000256" key="3">
    <source>
        <dbReference type="PROSITE-ProRule" id="PRU00175"/>
    </source>
</evidence>
<evidence type="ECO:0000256" key="4">
    <source>
        <dbReference type="SAM" id="MobiDB-lite"/>
    </source>
</evidence>
<evidence type="ECO:0000259" key="5">
    <source>
        <dbReference type="PROSITE" id="PS50089"/>
    </source>
</evidence>
<dbReference type="EnsemblMetazoa" id="CapteT187512">
    <property type="protein sequence ID" value="CapteP187512"/>
    <property type="gene ID" value="CapteG187512"/>
</dbReference>
<protein>
    <recommendedName>
        <fullName evidence="5">RING-type domain-containing protein</fullName>
    </recommendedName>
</protein>
<feature type="compositionally biased region" description="Low complexity" evidence="4">
    <location>
        <begin position="7"/>
        <end position="17"/>
    </location>
</feature>
<dbReference type="HOGENOM" id="CLU_295818_0_0_1"/>
<reference evidence="7" key="3">
    <citation type="submission" date="2015-06" db="UniProtKB">
        <authorList>
            <consortium name="EnsemblMetazoa"/>
        </authorList>
    </citation>
    <scope>IDENTIFICATION</scope>
</reference>
<feature type="compositionally biased region" description="Basic and acidic residues" evidence="4">
    <location>
        <begin position="844"/>
        <end position="855"/>
    </location>
</feature>
<dbReference type="InterPro" id="IPR001841">
    <property type="entry name" value="Znf_RING"/>
</dbReference>
<organism evidence="6">
    <name type="scientific">Capitella teleta</name>
    <name type="common">Polychaete worm</name>
    <dbReference type="NCBI Taxonomy" id="283909"/>
    <lineage>
        <taxon>Eukaryota</taxon>
        <taxon>Metazoa</taxon>
        <taxon>Spiralia</taxon>
        <taxon>Lophotrochozoa</taxon>
        <taxon>Annelida</taxon>
        <taxon>Polychaeta</taxon>
        <taxon>Sedentaria</taxon>
        <taxon>Scolecida</taxon>
        <taxon>Capitellidae</taxon>
        <taxon>Capitella</taxon>
    </lineage>
</organism>
<evidence type="ECO:0000313" key="7">
    <source>
        <dbReference type="EnsemblMetazoa" id="CapteP187512"/>
    </source>
</evidence>
<dbReference type="AlphaFoldDB" id="R7TMT1"/>
<dbReference type="PROSITE" id="PS50089">
    <property type="entry name" value="ZF_RING_2"/>
    <property type="match status" value="1"/>
</dbReference>
<accession>R7TMT1</accession>
<gene>
    <name evidence="6" type="ORF">CAPTEDRAFT_187512</name>
</gene>
<keyword evidence="2" id="KW-0862">Zinc</keyword>
<feature type="region of interest" description="Disordered" evidence="4">
    <location>
        <begin position="107"/>
        <end position="151"/>
    </location>
</feature>
<reference evidence="8" key="1">
    <citation type="submission" date="2012-12" db="EMBL/GenBank/DDBJ databases">
        <authorList>
            <person name="Hellsten U."/>
            <person name="Grimwood J."/>
            <person name="Chapman J.A."/>
            <person name="Shapiro H."/>
            <person name="Aerts A."/>
            <person name="Otillar R.P."/>
            <person name="Terry A.Y."/>
            <person name="Boore J.L."/>
            <person name="Simakov O."/>
            <person name="Marletaz F."/>
            <person name="Cho S.-J."/>
            <person name="Edsinger-Gonzales E."/>
            <person name="Havlak P."/>
            <person name="Kuo D.-H."/>
            <person name="Larsson T."/>
            <person name="Lv J."/>
            <person name="Arendt D."/>
            <person name="Savage R."/>
            <person name="Osoegawa K."/>
            <person name="de Jong P."/>
            <person name="Lindberg D.R."/>
            <person name="Seaver E.C."/>
            <person name="Weisblat D.A."/>
            <person name="Putnam N.H."/>
            <person name="Grigoriev I.V."/>
            <person name="Rokhsar D.S."/>
        </authorList>
    </citation>
    <scope>NUCLEOTIDE SEQUENCE</scope>
    <source>
        <strain evidence="8">I ESC-2004</strain>
    </source>
</reference>
<dbReference type="SUPFAM" id="SSF57850">
    <property type="entry name" value="RING/U-box"/>
    <property type="match status" value="1"/>
</dbReference>